<feature type="non-terminal residue" evidence="2">
    <location>
        <position position="1"/>
    </location>
</feature>
<reference evidence="2" key="1">
    <citation type="submission" date="2023-04" db="EMBL/GenBank/DDBJ databases">
        <title>Chromosome-level genome of Chaenocephalus aceratus.</title>
        <authorList>
            <person name="Park H."/>
        </authorList>
    </citation>
    <scope>NUCLEOTIDE SEQUENCE</scope>
    <source>
        <strain evidence="2">DE</strain>
        <tissue evidence="2">Muscle</tissue>
    </source>
</reference>
<evidence type="ECO:0000313" key="3">
    <source>
        <dbReference type="Proteomes" id="UP001228049"/>
    </source>
</evidence>
<organism evidence="2 3">
    <name type="scientific">Dissostichus eleginoides</name>
    <name type="common">Patagonian toothfish</name>
    <name type="synonym">Dissostichus amissus</name>
    <dbReference type="NCBI Taxonomy" id="100907"/>
    <lineage>
        <taxon>Eukaryota</taxon>
        <taxon>Metazoa</taxon>
        <taxon>Chordata</taxon>
        <taxon>Craniata</taxon>
        <taxon>Vertebrata</taxon>
        <taxon>Euteleostomi</taxon>
        <taxon>Actinopterygii</taxon>
        <taxon>Neopterygii</taxon>
        <taxon>Teleostei</taxon>
        <taxon>Neoteleostei</taxon>
        <taxon>Acanthomorphata</taxon>
        <taxon>Eupercaria</taxon>
        <taxon>Perciformes</taxon>
        <taxon>Notothenioidei</taxon>
        <taxon>Nototheniidae</taxon>
        <taxon>Dissostichus</taxon>
    </lineage>
</organism>
<sequence>HSSHAQCSSLLLTQPSADSGSCVASSESEMTGKRRQHLRNFTQPHLACSMQNNIRKHFSSVRVGTKGFIKMVVPPKILEQIVIPASCSL</sequence>
<dbReference type="EMBL" id="JASDAP010000026">
    <property type="protein sequence ID" value="KAK1878540.1"/>
    <property type="molecule type" value="Genomic_DNA"/>
</dbReference>
<name>A0AAD9EYC3_DISEL</name>
<feature type="compositionally biased region" description="Polar residues" evidence="1">
    <location>
        <begin position="15"/>
        <end position="29"/>
    </location>
</feature>
<accession>A0AAD9EYC3</accession>
<dbReference type="AlphaFoldDB" id="A0AAD9EYC3"/>
<protein>
    <submittedName>
        <fullName evidence="2">Oxysterol-binding protein 7</fullName>
    </submittedName>
</protein>
<comment type="caution">
    <text evidence="2">The sequence shown here is derived from an EMBL/GenBank/DDBJ whole genome shotgun (WGS) entry which is preliminary data.</text>
</comment>
<keyword evidence="3" id="KW-1185">Reference proteome</keyword>
<proteinExistence type="predicted"/>
<evidence type="ECO:0000256" key="1">
    <source>
        <dbReference type="SAM" id="MobiDB-lite"/>
    </source>
</evidence>
<gene>
    <name evidence="2" type="ORF">KUDE01_026667</name>
</gene>
<evidence type="ECO:0000313" key="2">
    <source>
        <dbReference type="EMBL" id="KAK1878540.1"/>
    </source>
</evidence>
<feature type="non-terminal residue" evidence="2">
    <location>
        <position position="89"/>
    </location>
</feature>
<feature type="region of interest" description="Disordered" evidence="1">
    <location>
        <begin position="15"/>
        <end position="35"/>
    </location>
</feature>
<dbReference type="Proteomes" id="UP001228049">
    <property type="component" value="Unassembled WGS sequence"/>
</dbReference>